<accession>A0A3G8WDY3</accession>
<feature type="domain" description="Glycosyltransferase 2-like" evidence="1">
    <location>
        <begin position="4"/>
        <end position="108"/>
    </location>
</feature>
<gene>
    <name evidence="2" type="ORF">EIH08_00130</name>
</gene>
<evidence type="ECO:0000313" key="3">
    <source>
        <dbReference type="Proteomes" id="UP000282297"/>
    </source>
</evidence>
<protein>
    <submittedName>
        <fullName evidence="2">Glycosyltransferase</fullName>
    </submittedName>
</protein>
<evidence type="ECO:0000259" key="1">
    <source>
        <dbReference type="Pfam" id="PF00535"/>
    </source>
</evidence>
<dbReference type="SUPFAM" id="SSF53448">
    <property type="entry name" value="Nucleotide-diphospho-sugar transferases"/>
    <property type="match status" value="1"/>
</dbReference>
<dbReference type="Pfam" id="PF00535">
    <property type="entry name" value="Glycos_transf_2"/>
    <property type="match status" value="1"/>
</dbReference>
<name>A0A3G8WDY3_9FLAO</name>
<dbReference type="InterPro" id="IPR001173">
    <property type="entry name" value="Glyco_trans_2-like"/>
</dbReference>
<dbReference type="InterPro" id="IPR029044">
    <property type="entry name" value="Nucleotide-diphossugar_trans"/>
</dbReference>
<dbReference type="AlphaFoldDB" id="A0A3G8WDY3"/>
<dbReference type="GO" id="GO:0016740">
    <property type="term" value="F:transferase activity"/>
    <property type="evidence" value="ECO:0007669"/>
    <property type="project" value="UniProtKB-KW"/>
</dbReference>
<proteinExistence type="predicted"/>
<sequence>MKLSVCIPVYNFDVRELVRDLQKEITEHQINAEILLIDDASDQHYIRINKGIENEVENFVFLEKNAGRSQIRNLFLYYASGDYLLFLDCDGKVANPHFLKNYLSYIEKIMLKRFMEAEKFQNFNLTVTICCDGDMQMSGKIFL</sequence>
<dbReference type="Proteomes" id="UP000282297">
    <property type="component" value="Chromosome"/>
</dbReference>
<evidence type="ECO:0000313" key="2">
    <source>
        <dbReference type="EMBL" id="AZI19340.1"/>
    </source>
</evidence>
<reference evidence="3" key="1">
    <citation type="submission" date="2018-11" db="EMBL/GenBank/DDBJ databases">
        <title>Proposal to divide the Flavobacteriaceae and reorganize its genera based on Amino Acid Identity values calculated from whole genome sequences.</title>
        <authorList>
            <person name="Nicholson A.C."/>
            <person name="Gulvik C.A."/>
            <person name="Whitney A.M."/>
            <person name="Humrighouse B.W."/>
            <person name="Bell M."/>
            <person name="Holmes B."/>
            <person name="Steigerwalt A.B."/>
            <person name="Villarma A."/>
            <person name="Sheth M."/>
            <person name="Batra D."/>
            <person name="Pryor J."/>
            <person name="Bernardet J.-F."/>
            <person name="Hugo C."/>
            <person name="Kampfer P."/>
            <person name="Newman J.D."/>
            <person name="McQuiston J.R."/>
        </authorList>
    </citation>
    <scope>NUCLEOTIDE SEQUENCE [LARGE SCALE GENOMIC DNA]</scope>
    <source>
        <strain evidence="3">H4753</strain>
    </source>
</reference>
<dbReference type="EMBL" id="CP034171">
    <property type="protein sequence ID" value="AZI19340.1"/>
    <property type="molecule type" value="Genomic_DNA"/>
</dbReference>
<organism evidence="2 3">
    <name type="scientific">Chryseobacterium taklimakanense</name>
    <dbReference type="NCBI Taxonomy" id="536441"/>
    <lineage>
        <taxon>Bacteria</taxon>
        <taxon>Pseudomonadati</taxon>
        <taxon>Bacteroidota</taxon>
        <taxon>Flavobacteriia</taxon>
        <taxon>Flavobacteriales</taxon>
        <taxon>Weeksellaceae</taxon>
        <taxon>Chryseobacterium group</taxon>
        <taxon>Chryseobacterium</taxon>
    </lineage>
</organism>
<dbReference type="RefSeq" id="WP_124783654.1">
    <property type="nucleotide sequence ID" value="NZ_CP034171.1"/>
</dbReference>
<dbReference type="Gene3D" id="3.90.550.10">
    <property type="entry name" value="Spore Coat Polysaccharide Biosynthesis Protein SpsA, Chain A"/>
    <property type="match status" value="1"/>
</dbReference>
<keyword evidence="2" id="KW-0808">Transferase</keyword>